<evidence type="ECO:0000256" key="1">
    <source>
        <dbReference type="SAM" id="MobiDB-lite"/>
    </source>
</evidence>
<feature type="compositionally biased region" description="Low complexity" evidence="1">
    <location>
        <begin position="88"/>
        <end position="104"/>
    </location>
</feature>
<dbReference type="VEuPathDB" id="FungiDB:LCOR_06297.1"/>
<feature type="region of interest" description="Disordered" evidence="1">
    <location>
        <begin position="53"/>
        <end position="104"/>
    </location>
</feature>
<dbReference type="EMBL" id="CBTN010000027">
    <property type="protein sequence ID" value="CDH55120.1"/>
    <property type="molecule type" value="Genomic_DNA"/>
</dbReference>
<evidence type="ECO:0000313" key="2">
    <source>
        <dbReference type="EMBL" id="CDH55120.1"/>
    </source>
</evidence>
<gene>
    <name evidence="2" type="ORF">LCOR_06297.1</name>
</gene>
<feature type="compositionally biased region" description="Low complexity" evidence="1">
    <location>
        <begin position="58"/>
        <end position="67"/>
    </location>
</feature>
<proteinExistence type="predicted"/>
<dbReference type="OrthoDB" id="10020554at2759"/>
<keyword evidence="3" id="KW-1185">Reference proteome</keyword>
<comment type="caution">
    <text evidence="2">The sequence shown here is derived from an EMBL/GenBank/DDBJ whole genome shotgun (WGS) entry which is preliminary data.</text>
</comment>
<organism evidence="2 3">
    <name type="scientific">Lichtheimia corymbifera JMRC:FSU:9682</name>
    <dbReference type="NCBI Taxonomy" id="1263082"/>
    <lineage>
        <taxon>Eukaryota</taxon>
        <taxon>Fungi</taxon>
        <taxon>Fungi incertae sedis</taxon>
        <taxon>Mucoromycota</taxon>
        <taxon>Mucoromycotina</taxon>
        <taxon>Mucoromycetes</taxon>
        <taxon>Mucorales</taxon>
        <taxon>Lichtheimiaceae</taxon>
        <taxon>Lichtheimia</taxon>
    </lineage>
</organism>
<dbReference type="Proteomes" id="UP000027586">
    <property type="component" value="Unassembled WGS sequence"/>
</dbReference>
<name>A0A068RZG4_9FUNG</name>
<accession>A0A068RZG4</accession>
<sequence>MLSLCTVGTSRIDKVVSGGKHTHTFPTHGAHYRHTYTLRGLSLSIHNAASLAHSTVQSRHSPSSSASRQDPTMSMVGKTWRRWLVTSNNNDHNNNTPDNDANATTKLKQKAENAKIVINKRTSQRMKTSTPSQIF</sequence>
<evidence type="ECO:0000313" key="3">
    <source>
        <dbReference type="Proteomes" id="UP000027586"/>
    </source>
</evidence>
<reference evidence="2" key="1">
    <citation type="submission" date="2013-08" db="EMBL/GenBank/DDBJ databases">
        <title>Gene expansion shapes genome architecture in the human pathogen Lichtheimia corymbifera: an evolutionary genomics analysis in the ancient terrestrial Mucorales (Mucoromycotina).</title>
        <authorList>
            <person name="Schwartze V.U."/>
            <person name="Winter S."/>
            <person name="Shelest E."/>
            <person name="Marcet-Houben M."/>
            <person name="Horn F."/>
            <person name="Wehner S."/>
            <person name="Hoffmann K."/>
            <person name="Riege K."/>
            <person name="Sammeth M."/>
            <person name="Nowrousian M."/>
            <person name="Valiante V."/>
            <person name="Linde J."/>
            <person name="Jacobsen I.D."/>
            <person name="Marz M."/>
            <person name="Brakhage A.A."/>
            <person name="Gabaldon T."/>
            <person name="Bocker S."/>
            <person name="Voigt K."/>
        </authorList>
    </citation>
    <scope>NUCLEOTIDE SEQUENCE [LARGE SCALE GENOMIC DNA]</scope>
    <source>
        <strain evidence="2">FSU 9682</strain>
    </source>
</reference>
<dbReference type="AlphaFoldDB" id="A0A068RZG4"/>
<protein>
    <submittedName>
        <fullName evidence="2">Phosphatidyl synthase</fullName>
    </submittedName>
</protein>